<keyword evidence="1" id="KW-0805">Transcription regulation</keyword>
<evidence type="ECO:0000313" key="5">
    <source>
        <dbReference type="Proteomes" id="UP000515733"/>
    </source>
</evidence>
<keyword evidence="3" id="KW-0804">Transcription</keyword>
<evidence type="ECO:0000256" key="3">
    <source>
        <dbReference type="ARBA" id="ARBA00023163"/>
    </source>
</evidence>
<evidence type="ECO:0000256" key="1">
    <source>
        <dbReference type="ARBA" id="ARBA00023015"/>
    </source>
</evidence>
<sequence>MFIAQGSPRVVKDPLSRHRLFQTFDATEARERVAEVYCPHELKILGEDNQRVDTCMDHVPLGGVSLNRLRYGPTVKIDAGHLQTFVLVMMPMVGTSHVTCGEEKLRAHPGTAAVISPTKPFYQTIDANCDQIMVQLDRDLVERTCAQHIGHDLRHPLQFKLGLDMSDQSSGWPALVSYLITELDGNARYLHSPLVRAPIEHLLVATLLHSQFNNYSEELAAPARPIAPSHVKRVEEYIKTHADEPLTVASLAAHAGVSTSALYAGFRDFRNTSPMAYLRAERLQRVHDELLKAAPTTANVTDVAIRWGFQHLSHFAAHYKKKFGELPSDTLRKQ</sequence>
<dbReference type="InterPro" id="IPR050204">
    <property type="entry name" value="AraC_XylS_family_regulators"/>
</dbReference>
<name>A0A6S6XU96_9PROT</name>
<dbReference type="EMBL" id="LR778301">
    <property type="protein sequence ID" value="CAB1368400.1"/>
    <property type="molecule type" value="Genomic_DNA"/>
</dbReference>
<keyword evidence="2" id="KW-0238">DNA-binding</keyword>
<reference evidence="4 5" key="1">
    <citation type="submission" date="2020-03" db="EMBL/GenBank/DDBJ databases">
        <authorList>
            <consortium name="Genoscope - CEA"/>
            <person name="William W."/>
        </authorList>
    </citation>
    <scope>NUCLEOTIDE SEQUENCE [LARGE SCALE GENOMIC DNA]</scope>
    <source>
        <strain evidence="5">DSM 16959</strain>
    </source>
</reference>
<evidence type="ECO:0000256" key="2">
    <source>
        <dbReference type="ARBA" id="ARBA00023125"/>
    </source>
</evidence>
<keyword evidence="5" id="KW-1185">Reference proteome</keyword>
<dbReference type="GO" id="GO:0043565">
    <property type="term" value="F:sequence-specific DNA binding"/>
    <property type="evidence" value="ECO:0007669"/>
    <property type="project" value="InterPro"/>
</dbReference>
<dbReference type="OrthoDB" id="185346at2"/>
<dbReference type="RefSeq" id="WP_145771676.1">
    <property type="nucleotide sequence ID" value="NZ_LR778301.1"/>
</dbReference>
<dbReference type="InterPro" id="IPR018060">
    <property type="entry name" value="HTH_AraC"/>
</dbReference>
<dbReference type="Proteomes" id="UP000515733">
    <property type="component" value="Chromosome"/>
</dbReference>
<dbReference type="PROSITE" id="PS00041">
    <property type="entry name" value="HTH_ARAC_FAMILY_1"/>
    <property type="match status" value="1"/>
</dbReference>
<evidence type="ECO:0000313" key="4">
    <source>
        <dbReference type="EMBL" id="CAB1368400.1"/>
    </source>
</evidence>
<dbReference type="Gene3D" id="1.10.10.60">
    <property type="entry name" value="Homeodomain-like"/>
    <property type="match status" value="1"/>
</dbReference>
<accession>A0A6S6XU96</accession>
<dbReference type="SUPFAM" id="SSF46689">
    <property type="entry name" value="Homeodomain-like"/>
    <property type="match status" value="2"/>
</dbReference>
<protein>
    <submittedName>
        <fullName evidence="4">Uncharacterized protein</fullName>
    </submittedName>
</protein>
<gene>
    <name evidence="4" type="ORF">DENOEST_1235</name>
</gene>
<dbReference type="PROSITE" id="PS01124">
    <property type="entry name" value="HTH_ARAC_FAMILY_2"/>
    <property type="match status" value="1"/>
</dbReference>
<dbReference type="KEGG" id="doe:DENOEST_1235"/>
<dbReference type="Pfam" id="PF14525">
    <property type="entry name" value="AraC_binding_2"/>
    <property type="match status" value="1"/>
</dbReference>
<dbReference type="SMART" id="SM00342">
    <property type="entry name" value="HTH_ARAC"/>
    <property type="match status" value="1"/>
</dbReference>
<dbReference type="InterPro" id="IPR018062">
    <property type="entry name" value="HTH_AraC-typ_CS"/>
</dbReference>
<dbReference type="AlphaFoldDB" id="A0A6S6XU96"/>
<dbReference type="InterPro" id="IPR009057">
    <property type="entry name" value="Homeodomain-like_sf"/>
</dbReference>
<dbReference type="PANTHER" id="PTHR46796">
    <property type="entry name" value="HTH-TYPE TRANSCRIPTIONAL ACTIVATOR RHAS-RELATED"/>
    <property type="match status" value="1"/>
</dbReference>
<dbReference type="Pfam" id="PF12833">
    <property type="entry name" value="HTH_18"/>
    <property type="match status" value="1"/>
</dbReference>
<organism evidence="4 5">
    <name type="scientific">Denitratisoma oestradiolicum</name>
    <dbReference type="NCBI Taxonomy" id="311182"/>
    <lineage>
        <taxon>Bacteria</taxon>
        <taxon>Pseudomonadati</taxon>
        <taxon>Pseudomonadota</taxon>
        <taxon>Betaproteobacteria</taxon>
        <taxon>Nitrosomonadales</taxon>
        <taxon>Sterolibacteriaceae</taxon>
        <taxon>Denitratisoma</taxon>
    </lineage>
</organism>
<dbReference type="InterPro" id="IPR035418">
    <property type="entry name" value="AraC-bd_2"/>
</dbReference>
<proteinExistence type="predicted"/>
<dbReference type="GO" id="GO:0003700">
    <property type="term" value="F:DNA-binding transcription factor activity"/>
    <property type="evidence" value="ECO:0007669"/>
    <property type="project" value="InterPro"/>
</dbReference>